<dbReference type="HOGENOM" id="CLU_013687_0_0_0"/>
<dbReference type="RefSeq" id="WP_013538213.1">
    <property type="nucleotide sequence ID" value="NC_014926.1"/>
</dbReference>
<evidence type="ECO:0000256" key="4">
    <source>
        <dbReference type="RuleBase" id="RU362116"/>
    </source>
</evidence>
<evidence type="ECO:0000259" key="7">
    <source>
        <dbReference type="Pfam" id="PF22692"/>
    </source>
</evidence>
<gene>
    <name evidence="8" type="ordered locus">Theam_1465</name>
</gene>
<organism evidence="8 9">
    <name type="scientific">Thermovibrio ammonificans (strain DSM 15698 / JCM 12110 / HB-1)</name>
    <dbReference type="NCBI Taxonomy" id="648996"/>
    <lineage>
        <taxon>Bacteria</taxon>
        <taxon>Pseudomonadati</taxon>
        <taxon>Aquificota</taxon>
        <taxon>Aquificia</taxon>
        <taxon>Desulfurobacteriales</taxon>
        <taxon>Desulfurobacteriaceae</taxon>
        <taxon>Thermovibrio</taxon>
    </lineage>
</organism>
<dbReference type="Pfam" id="PF00460">
    <property type="entry name" value="Flg_bb_rod"/>
    <property type="match status" value="1"/>
</dbReference>
<dbReference type="InterPro" id="IPR012836">
    <property type="entry name" value="FlgF"/>
</dbReference>
<comment type="similarity">
    <text evidence="2 4">Belongs to the flagella basal body rod proteins family.</text>
</comment>
<dbReference type="SUPFAM" id="SSF117143">
    <property type="entry name" value="Flagellar hook protein flgE"/>
    <property type="match status" value="1"/>
</dbReference>
<evidence type="ECO:0000313" key="8">
    <source>
        <dbReference type="EMBL" id="ADU97427.1"/>
    </source>
</evidence>
<keyword evidence="8" id="KW-0282">Flagellum</keyword>
<dbReference type="InterPro" id="IPR001444">
    <property type="entry name" value="Flag_bb_rod_N"/>
</dbReference>
<dbReference type="Pfam" id="PF22692">
    <property type="entry name" value="LlgE_F_G_D1"/>
    <property type="match status" value="1"/>
</dbReference>
<evidence type="ECO:0000259" key="5">
    <source>
        <dbReference type="Pfam" id="PF00460"/>
    </source>
</evidence>
<dbReference type="InterPro" id="IPR019776">
    <property type="entry name" value="Flagellar_basal_body_rod_CS"/>
</dbReference>
<reference evidence="8" key="1">
    <citation type="submission" date="2011-01" db="EMBL/GenBank/DDBJ databases">
        <title>Complete sequence of chromosome of Thermovibrio ammonificans HB-1.</title>
        <authorList>
            <consortium name="US DOE Joint Genome Institute"/>
            <person name="Lucas S."/>
            <person name="Copeland A."/>
            <person name="Lapidus A."/>
            <person name="Cheng J.-F."/>
            <person name="Goodwin L."/>
            <person name="Pitluck S."/>
            <person name="Davenport K."/>
            <person name="Detter J.C."/>
            <person name="Han C."/>
            <person name="Tapia R."/>
            <person name="Land M."/>
            <person name="Hauser L."/>
            <person name="Kyrpides N."/>
            <person name="Ivanova N."/>
            <person name="Ovchinnikova G."/>
            <person name="Vetriani C."/>
            <person name="Woyke T."/>
        </authorList>
    </citation>
    <scope>NUCLEOTIDE SEQUENCE [LARGE SCALE GENOMIC DNA]</scope>
    <source>
        <strain evidence="8">HB-1</strain>
    </source>
</reference>
<dbReference type="PANTHER" id="PTHR30435:SF19">
    <property type="entry name" value="FLAGELLAR BASAL-BODY ROD PROTEIN FLGG"/>
    <property type="match status" value="1"/>
</dbReference>
<feature type="domain" description="Flagellar hook protein FlgE/F/G-like D1" evidence="7">
    <location>
        <begin position="87"/>
        <end position="150"/>
    </location>
</feature>
<evidence type="ECO:0000256" key="1">
    <source>
        <dbReference type="ARBA" id="ARBA00004117"/>
    </source>
</evidence>
<dbReference type="PANTHER" id="PTHR30435">
    <property type="entry name" value="FLAGELLAR PROTEIN"/>
    <property type="match status" value="1"/>
</dbReference>
<proteinExistence type="inferred from homology"/>
<sequence>MAVDTQTIYLLAAGGERALEQLDTTTNNLANVNTPGFKRIIEEEMSQHVPPNGSDAYNMLIFPRFKSTQVVLSEGPLRKTDSPFDLALKGRGFFAVKTPNGELYTRNGHFTLNANGVLVDANGNPVLDISGKEIALSGNGKVTVTPDGLVFEGDRQVGVLKIVDFAKVKPVGNSYYQGVGAPTATDAEVLQGFLEGSNVNPVKEMVNLIEAQRRFEIYGNLTRALAQVDLRTNEIGKV</sequence>
<keyword evidence="8" id="KW-0969">Cilium</keyword>
<keyword evidence="9" id="KW-1185">Reference proteome</keyword>
<evidence type="ECO:0000256" key="3">
    <source>
        <dbReference type="ARBA" id="ARBA00023143"/>
    </source>
</evidence>
<dbReference type="GO" id="GO:0030694">
    <property type="term" value="C:bacterial-type flagellum basal body, rod"/>
    <property type="evidence" value="ECO:0007669"/>
    <property type="project" value="InterPro"/>
</dbReference>
<evidence type="ECO:0000313" key="9">
    <source>
        <dbReference type="Proteomes" id="UP000006362"/>
    </source>
</evidence>
<dbReference type="InterPro" id="IPR053967">
    <property type="entry name" value="LlgE_F_G-like_D1"/>
</dbReference>
<dbReference type="InterPro" id="IPR037925">
    <property type="entry name" value="FlgE/F/G-like"/>
</dbReference>
<dbReference type="KEGG" id="tam:Theam_1465"/>
<dbReference type="NCBIfam" id="TIGR03506">
    <property type="entry name" value="FlgEFG_subfam"/>
    <property type="match status" value="1"/>
</dbReference>
<dbReference type="InterPro" id="IPR010930">
    <property type="entry name" value="Flg_bb/hook_C_dom"/>
</dbReference>
<feature type="domain" description="Flagellar basal-body/hook protein C-terminal" evidence="6">
    <location>
        <begin position="191"/>
        <end position="218"/>
    </location>
</feature>
<keyword evidence="8" id="KW-0966">Cell projection</keyword>
<dbReference type="Pfam" id="PF06429">
    <property type="entry name" value="Flg_bbr_C"/>
    <property type="match status" value="1"/>
</dbReference>
<dbReference type="STRING" id="648996.Theam_1465"/>
<evidence type="ECO:0000259" key="6">
    <source>
        <dbReference type="Pfam" id="PF06429"/>
    </source>
</evidence>
<dbReference type="GO" id="GO:0071978">
    <property type="term" value="P:bacterial-type flagellum-dependent swarming motility"/>
    <property type="evidence" value="ECO:0007669"/>
    <property type="project" value="TreeGrafter"/>
</dbReference>
<dbReference type="AlphaFoldDB" id="E8T498"/>
<dbReference type="PROSITE" id="PS00588">
    <property type="entry name" value="FLAGELLA_BB_ROD"/>
    <property type="match status" value="1"/>
</dbReference>
<dbReference type="Proteomes" id="UP000006362">
    <property type="component" value="Chromosome"/>
</dbReference>
<dbReference type="eggNOG" id="COG4786">
    <property type="taxonomic scope" value="Bacteria"/>
</dbReference>
<dbReference type="EMBL" id="CP002444">
    <property type="protein sequence ID" value="ADU97427.1"/>
    <property type="molecule type" value="Genomic_DNA"/>
</dbReference>
<protein>
    <submittedName>
        <fullName evidence="8">Flagellar hook-basal body protein</fullName>
    </submittedName>
</protein>
<dbReference type="InterPro" id="IPR020013">
    <property type="entry name" value="Flagellar_FlgE/F/G"/>
</dbReference>
<comment type="subcellular location">
    <subcellularLocation>
        <location evidence="1 4">Bacterial flagellum basal body</location>
    </subcellularLocation>
</comment>
<accession>E8T498</accession>
<name>E8T498_THEA1</name>
<dbReference type="OrthoDB" id="9804559at2"/>
<evidence type="ECO:0000256" key="2">
    <source>
        <dbReference type="ARBA" id="ARBA00009677"/>
    </source>
</evidence>
<feature type="domain" description="Flagellar basal body rod protein N-terminal" evidence="5">
    <location>
        <begin position="18"/>
        <end position="38"/>
    </location>
</feature>
<dbReference type="NCBIfam" id="TIGR02490">
    <property type="entry name" value="flgF"/>
    <property type="match status" value="1"/>
</dbReference>
<keyword evidence="3 4" id="KW-0975">Bacterial flagellum</keyword>